<evidence type="ECO:0000256" key="2">
    <source>
        <dbReference type="ARBA" id="ARBA00023125"/>
    </source>
</evidence>
<evidence type="ECO:0000259" key="7">
    <source>
        <dbReference type="PROSITE" id="PS51900"/>
    </source>
</evidence>
<dbReference type="PANTHER" id="PTHR30349">
    <property type="entry name" value="PHAGE INTEGRASE-RELATED"/>
    <property type="match status" value="1"/>
</dbReference>
<dbReference type="Proteomes" id="UP001174210">
    <property type="component" value="Unassembled WGS sequence"/>
</dbReference>
<dbReference type="InterPro" id="IPR011010">
    <property type="entry name" value="DNA_brk_join_enz"/>
</dbReference>
<dbReference type="PROSITE" id="PS51900">
    <property type="entry name" value="CB"/>
    <property type="match status" value="1"/>
</dbReference>
<keyword evidence="9" id="KW-1185">Reference proteome</keyword>
<evidence type="ECO:0000313" key="9">
    <source>
        <dbReference type="Proteomes" id="UP001174210"/>
    </source>
</evidence>
<dbReference type="InterPro" id="IPR002104">
    <property type="entry name" value="Integrase_catalytic"/>
</dbReference>
<dbReference type="RefSeq" id="WP_301215504.1">
    <property type="nucleotide sequence ID" value="NZ_JAROCB010000001.1"/>
</dbReference>
<feature type="compositionally biased region" description="Basic and acidic residues" evidence="5">
    <location>
        <begin position="30"/>
        <end position="42"/>
    </location>
</feature>
<dbReference type="PROSITE" id="PS51898">
    <property type="entry name" value="TYR_RECOMBINASE"/>
    <property type="match status" value="1"/>
</dbReference>
<dbReference type="PANTHER" id="PTHR30349:SF64">
    <property type="entry name" value="PROPHAGE INTEGRASE INTD-RELATED"/>
    <property type="match status" value="1"/>
</dbReference>
<reference evidence="8" key="1">
    <citation type="submission" date="2023-03" db="EMBL/GenBank/DDBJ databases">
        <title>MT1 and MT2 Draft Genomes of Novel Species.</title>
        <authorList>
            <person name="Venkateswaran K."/>
        </authorList>
    </citation>
    <scope>NUCLEOTIDE SEQUENCE</scope>
    <source>
        <strain evidence="8">F6_8S_P_1A</strain>
    </source>
</reference>
<dbReference type="Gene3D" id="1.10.150.130">
    <property type="match status" value="1"/>
</dbReference>
<keyword evidence="2 4" id="KW-0238">DNA-binding</keyword>
<dbReference type="InterPro" id="IPR050090">
    <property type="entry name" value="Tyrosine_recombinase_XerCD"/>
</dbReference>
<evidence type="ECO:0000259" key="6">
    <source>
        <dbReference type="PROSITE" id="PS51898"/>
    </source>
</evidence>
<dbReference type="InterPro" id="IPR044068">
    <property type="entry name" value="CB"/>
</dbReference>
<sequence>MASIKKRPDGSWRARYRDASGREHARHFKFKDNPRDPENSAQHWLDRETSKLVTGTWVAPKTAKVTMREWCSTWIDGYATNRASTVRQARTHLVRISAKFGDRPLGSIRPSEVKHWMAELKAEGLADSTVYAIHRRLSQLYTDAVHDGIVAKSPVSRRTSPGAGKQRPYVATTEQVWALHDVLPEHFRPVVLLGAFAGLRVGEIAALRVEDVDFMRGIISPAIQWPAEPLKTDMSKTPIPIPHEVALELNRIPAQWGSSTLVVGAYGRPVAPYTIETAFRAAREKVPGLPNGFRIHDLRHYYASLLIAAGLDIKTVQARLRHASAKTTLDTYGHLWPDTDESARAAVSVAFADRPAARADFLRTNASATS</sequence>
<evidence type="ECO:0000256" key="5">
    <source>
        <dbReference type="SAM" id="MobiDB-lite"/>
    </source>
</evidence>
<dbReference type="InterPro" id="IPR013762">
    <property type="entry name" value="Integrase-like_cat_sf"/>
</dbReference>
<feature type="domain" description="Core-binding (CB)" evidence="7">
    <location>
        <begin position="65"/>
        <end position="145"/>
    </location>
</feature>
<dbReference type="InterPro" id="IPR010998">
    <property type="entry name" value="Integrase_recombinase_N"/>
</dbReference>
<evidence type="ECO:0000313" key="8">
    <source>
        <dbReference type="EMBL" id="MDN4595913.1"/>
    </source>
</evidence>
<evidence type="ECO:0000256" key="3">
    <source>
        <dbReference type="ARBA" id="ARBA00023172"/>
    </source>
</evidence>
<feature type="region of interest" description="Disordered" evidence="5">
    <location>
        <begin position="1"/>
        <end position="42"/>
    </location>
</feature>
<feature type="compositionally biased region" description="Basic and acidic residues" evidence="5">
    <location>
        <begin position="1"/>
        <end position="23"/>
    </location>
</feature>
<dbReference type="Pfam" id="PF00589">
    <property type="entry name" value="Phage_integrase"/>
    <property type="match status" value="1"/>
</dbReference>
<dbReference type="Gene3D" id="1.10.443.10">
    <property type="entry name" value="Intergrase catalytic core"/>
    <property type="match status" value="1"/>
</dbReference>
<organism evidence="8 9">
    <name type="scientific">Leifsonia virtsii</name>
    <dbReference type="NCBI Taxonomy" id="3035915"/>
    <lineage>
        <taxon>Bacteria</taxon>
        <taxon>Bacillati</taxon>
        <taxon>Actinomycetota</taxon>
        <taxon>Actinomycetes</taxon>
        <taxon>Micrococcales</taxon>
        <taxon>Microbacteriaceae</taxon>
        <taxon>Leifsonia</taxon>
    </lineage>
</organism>
<dbReference type="EMBL" id="JAROCB010000001">
    <property type="protein sequence ID" value="MDN4595913.1"/>
    <property type="molecule type" value="Genomic_DNA"/>
</dbReference>
<proteinExistence type="inferred from homology"/>
<comment type="similarity">
    <text evidence="1">Belongs to the 'phage' integrase family.</text>
</comment>
<name>A0ABT8IT10_9MICO</name>
<protein>
    <submittedName>
        <fullName evidence="8">Site-specific integrase</fullName>
    </submittedName>
</protein>
<feature type="domain" description="Tyr recombinase" evidence="6">
    <location>
        <begin position="166"/>
        <end position="347"/>
    </location>
</feature>
<keyword evidence="3" id="KW-0233">DNA recombination</keyword>
<evidence type="ECO:0000256" key="4">
    <source>
        <dbReference type="PROSITE-ProRule" id="PRU01248"/>
    </source>
</evidence>
<comment type="caution">
    <text evidence="8">The sequence shown here is derived from an EMBL/GenBank/DDBJ whole genome shotgun (WGS) entry which is preliminary data.</text>
</comment>
<gene>
    <name evidence="8" type="ORF">P5G59_02045</name>
</gene>
<dbReference type="SUPFAM" id="SSF56349">
    <property type="entry name" value="DNA breaking-rejoining enzymes"/>
    <property type="match status" value="1"/>
</dbReference>
<accession>A0ABT8IT10</accession>
<evidence type="ECO:0000256" key="1">
    <source>
        <dbReference type="ARBA" id="ARBA00008857"/>
    </source>
</evidence>
<dbReference type="CDD" id="cd01189">
    <property type="entry name" value="INT_ICEBs1_C_like"/>
    <property type="match status" value="1"/>
</dbReference>